<feature type="transmembrane region" description="Helical" evidence="5">
    <location>
        <begin position="563"/>
        <end position="582"/>
    </location>
</feature>
<reference evidence="6 7" key="1">
    <citation type="journal article" date="2016" name="Mol. Biol. Evol.">
        <title>Comparative Genomics of Early-Diverging Mushroom-Forming Fungi Provides Insights into the Origins of Lignocellulose Decay Capabilities.</title>
        <authorList>
            <person name="Nagy L.G."/>
            <person name="Riley R."/>
            <person name="Tritt A."/>
            <person name="Adam C."/>
            <person name="Daum C."/>
            <person name="Floudas D."/>
            <person name="Sun H."/>
            <person name="Yadav J.S."/>
            <person name="Pangilinan J."/>
            <person name="Larsson K.H."/>
            <person name="Matsuura K."/>
            <person name="Barry K."/>
            <person name="Labutti K."/>
            <person name="Kuo R."/>
            <person name="Ohm R.A."/>
            <person name="Bhattacharya S.S."/>
            <person name="Shirouzu T."/>
            <person name="Yoshinaga Y."/>
            <person name="Martin F.M."/>
            <person name="Grigoriev I.V."/>
            <person name="Hibbett D.S."/>
        </authorList>
    </citation>
    <scope>NUCLEOTIDE SEQUENCE [LARGE SCALE GENOMIC DNA]</scope>
    <source>
        <strain evidence="6 7">CBS 109695</strain>
    </source>
</reference>
<feature type="transmembrane region" description="Helical" evidence="5">
    <location>
        <begin position="406"/>
        <end position="427"/>
    </location>
</feature>
<keyword evidence="3 5" id="KW-1133">Transmembrane helix</keyword>
<gene>
    <name evidence="6" type="ORF">FIBSPDRAFT_1049954</name>
</gene>
<feature type="transmembrane region" description="Helical" evidence="5">
    <location>
        <begin position="252"/>
        <end position="277"/>
    </location>
</feature>
<name>A0A166BEM5_9AGAM</name>
<dbReference type="Pfam" id="PF07690">
    <property type="entry name" value="MFS_1"/>
    <property type="match status" value="1"/>
</dbReference>
<dbReference type="AlphaFoldDB" id="A0A166BEM5"/>
<feature type="transmembrane region" description="Helical" evidence="5">
    <location>
        <begin position="283"/>
        <end position="303"/>
    </location>
</feature>
<dbReference type="SUPFAM" id="SSF103473">
    <property type="entry name" value="MFS general substrate transporter"/>
    <property type="match status" value="1"/>
</dbReference>
<dbReference type="GO" id="GO:0016020">
    <property type="term" value="C:membrane"/>
    <property type="evidence" value="ECO:0007669"/>
    <property type="project" value="UniProtKB-SubCell"/>
</dbReference>
<evidence type="ECO:0000256" key="5">
    <source>
        <dbReference type="SAM" id="Phobius"/>
    </source>
</evidence>
<evidence type="ECO:0000256" key="4">
    <source>
        <dbReference type="ARBA" id="ARBA00023136"/>
    </source>
</evidence>
<dbReference type="EMBL" id="KV417645">
    <property type="protein sequence ID" value="KZP12568.1"/>
    <property type="molecule type" value="Genomic_DNA"/>
</dbReference>
<dbReference type="OrthoDB" id="3026777at2759"/>
<dbReference type="Proteomes" id="UP000076532">
    <property type="component" value="Unassembled WGS sequence"/>
</dbReference>
<evidence type="ECO:0000256" key="1">
    <source>
        <dbReference type="ARBA" id="ARBA00004141"/>
    </source>
</evidence>
<feature type="transmembrane region" description="Helical" evidence="5">
    <location>
        <begin position="472"/>
        <end position="491"/>
    </location>
</feature>
<dbReference type="Gene3D" id="1.20.1250.20">
    <property type="entry name" value="MFS general substrate transporter like domains"/>
    <property type="match status" value="1"/>
</dbReference>
<protein>
    <submittedName>
        <fullName evidence="6">MFS general substrate transporter</fullName>
    </submittedName>
</protein>
<keyword evidence="2 5" id="KW-0812">Transmembrane</keyword>
<evidence type="ECO:0000256" key="3">
    <source>
        <dbReference type="ARBA" id="ARBA00022989"/>
    </source>
</evidence>
<dbReference type="GO" id="GO:0022857">
    <property type="term" value="F:transmembrane transporter activity"/>
    <property type="evidence" value="ECO:0007669"/>
    <property type="project" value="InterPro"/>
</dbReference>
<dbReference type="PANTHER" id="PTHR23507:SF1">
    <property type="entry name" value="FI18259P1-RELATED"/>
    <property type="match status" value="1"/>
</dbReference>
<evidence type="ECO:0000256" key="2">
    <source>
        <dbReference type="ARBA" id="ARBA00022692"/>
    </source>
</evidence>
<feature type="transmembrane region" description="Helical" evidence="5">
    <location>
        <begin position="59"/>
        <end position="78"/>
    </location>
</feature>
<proteinExistence type="predicted"/>
<feature type="transmembrane region" description="Helical" evidence="5">
    <location>
        <begin position="184"/>
        <end position="206"/>
    </location>
</feature>
<sequence>MSALSPRGNSSQEYEELMQEDLLPELGSHPLHTSEHVAAHAQAEREAKAKLPWWKRPSMFWISLVLPFTAISSGATLAPRVEIYRNLACSVHRPEYSQLSTPLSFTPSYSTNLSLSLNDVPNNTDDYTLLTFDDERRSRCAADPEVSAATATLTLAMVAAEGALSCITTGWWGSFSDRRGRTRVLGYSVIGLLTTGFMFIFVSHTWHVLPGGYWLIVFGPIVEGFLGGQSTSVSIMQAYVSDITDAGARAAAFSLFLGILFVGMALGPTLGGIMISLTGDPLIVFYVAFCLHSCYAIIVWFFMPESLSKAEMESSLIKNKKETDALKNAQAGTAAGFTSIMKRGLSVFSPLALLLPVRVEGKKYLDWNLTLVALVYGSILSILGLYPYSFIYATTKFNWSSTNIGIFLSIVLVARATYLMVILPIVIKLFKPKPTAAELSEGTPLLATPGSAKDDVKKEVHNPQFELQISRASLAIEVFGYVFMAIAPTGITYTLAALVGAVGQGFVPSIQSIALELYNRRGLHETGKLLGALAVVSALCSQVIGPAFFGFMYVRTVAFAPGAVFYAAAVITIVAFAMLCSVRLGHGKAKRDAESTSAN</sequence>
<dbReference type="InterPro" id="IPR011701">
    <property type="entry name" value="MFS"/>
</dbReference>
<organism evidence="6 7">
    <name type="scientific">Athelia psychrophila</name>
    <dbReference type="NCBI Taxonomy" id="1759441"/>
    <lineage>
        <taxon>Eukaryota</taxon>
        <taxon>Fungi</taxon>
        <taxon>Dikarya</taxon>
        <taxon>Basidiomycota</taxon>
        <taxon>Agaricomycotina</taxon>
        <taxon>Agaricomycetes</taxon>
        <taxon>Agaricomycetidae</taxon>
        <taxon>Atheliales</taxon>
        <taxon>Atheliaceae</taxon>
        <taxon>Athelia</taxon>
    </lineage>
</organism>
<accession>A0A166BEM5</accession>
<keyword evidence="7" id="KW-1185">Reference proteome</keyword>
<dbReference type="PANTHER" id="PTHR23507">
    <property type="entry name" value="ZGC:174356"/>
    <property type="match status" value="1"/>
</dbReference>
<keyword evidence="4 5" id="KW-0472">Membrane</keyword>
<evidence type="ECO:0000313" key="6">
    <source>
        <dbReference type="EMBL" id="KZP12568.1"/>
    </source>
</evidence>
<dbReference type="InterPro" id="IPR036259">
    <property type="entry name" value="MFS_trans_sf"/>
</dbReference>
<feature type="transmembrane region" description="Helical" evidence="5">
    <location>
        <begin position="530"/>
        <end position="551"/>
    </location>
</feature>
<feature type="transmembrane region" description="Helical" evidence="5">
    <location>
        <begin position="212"/>
        <end position="240"/>
    </location>
</feature>
<comment type="subcellular location">
    <subcellularLocation>
        <location evidence="1">Membrane</location>
        <topology evidence="1">Multi-pass membrane protein</topology>
    </subcellularLocation>
</comment>
<feature type="transmembrane region" description="Helical" evidence="5">
    <location>
        <begin position="367"/>
        <end position="386"/>
    </location>
</feature>
<evidence type="ECO:0000313" key="7">
    <source>
        <dbReference type="Proteomes" id="UP000076532"/>
    </source>
</evidence>